<gene>
    <name evidence="1" type="ORF">CEUTPL_LOCUS1261</name>
</gene>
<dbReference type="OrthoDB" id="6767591at2759"/>
<evidence type="ECO:0000313" key="2">
    <source>
        <dbReference type="Proteomes" id="UP001152799"/>
    </source>
</evidence>
<organism evidence="1 2">
    <name type="scientific">Ceutorhynchus assimilis</name>
    <name type="common">cabbage seed weevil</name>
    <dbReference type="NCBI Taxonomy" id="467358"/>
    <lineage>
        <taxon>Eukaryota</taxon>
        <taxon>Metazoa</taxon>
        <taxon>Ecdysozoa</taxon>
        <taxon>Arthropoda</taxon>
        <taxon>Hexapoda</taxon>
        <taxon>Insecta</taxon>
        <taxon>Pterygota</taxon>
        <taxon>Neoptera</taxon>
        <taxon>Endopterygota</taxon>
        <taxon>Coleoptera</taxon>
        <taxon>Polyphaga</taxon>
        <taxon>Cucujiformia</taxon>
        <taxon>Curculionidae</taxon>
        <taxon>Ceutorhynchinae</taxon>
        <taxon>Ceutorhynchus</taxon>
    </lineage>
</organism>
<dbReference type="Proteomes" id="UP001152799">
    <property type="component" value="Chromosome 1"/>
</dbReference>
<protein>
    <submittedName>
        <fullName evidence="1">Uncharacterized protein</fullName>
    </submittedName>
</protein>
<dbReference type="AlphaFoldDB" id="A0A9N9MHR2"/>
<name>A0A9N9MHR2_9CUCU</name>
<dbReference type="EMBL" id="OU892277">
    <property type="protein sequence ID" value="CAG9760534.1"/>
    <property type="molecule type" value="Genomic_DNA"/>
</dbReference>
<keyword evidence="2" id="KW-1185">Reference proteome</keyword>
<accession>A0A9N9MHR2</accession>
<reference evidence="1" key="1">
    <citation type="submission" date="2022-01" db="EMBL/GenBank/DDBJ databases">
        <authorList>
            <person name="King R."/>
        </authorList>
    </citation>
    <scope>NUCLEOTIDE SEQUENCE</scope>
</reference>
<sequence length="96" mass="11044">MEVTYNDEDLDLSEPENLDLQTGLHVIVKYEDNYYPGTVLKHDLEGAEIKTMVSVGIEAWKWPTKENVLYYFNEDIVCIIKKSKAVLKSYSEPTQG</sequence>
<evidence type="ECO:0000313" key="1">
    <source>
        <dbReference type="EMBL" id="CAG9760534.1"/>
    </source>
</evidence>
<proteinExistence type="predicted"/>